<evidence type="ECO:0000313" key="3">
    <source>
        <dbReference type="Proteomes" id="UP001055439"/>
    </source>
</evidence>
<keyword evidence="3" id="KW-1185">Reference proteome</keyword>
<feature type="coiled-coil region" evidence="1">
    <location>
        <begin position="38"/>
        <end position="65"/>
    </location>
</feature>
<dbReference type="AlphaFoldDB" id="A0A9E7FN97"/>
<evidence type="ECO:0000313" key="2">
    <source>
        <dbReference type="EMBL" id="URD98948.1"/>
    </source>
</evidence>
<reference evidence="2" key="1">
    <citation type="submission" date="2022-05" db="EMBL/GenBank/DDBJ databases">
        <title>The Musa troglodytarum L. genome provides insights into the mechanism of non-climacteric behaviour and enrichment of carotenoids.</title>
        <authorList>
            <person name="Wang J."/>
        </authorList>
    </citation>
    <scope>NUCLEOTIDE SEQUENCE</scope>
    <source>
        <tissue evidence="2">Leaf</tissue>
    </source>
</reference>
<accession>A0A9E7FN97</accession>
<keyword evidence="1" id="KW-0175">Coiled coil</keyword>
<feature type="coiled-coil region" evidence="1">
    <location>
        <begin position="99"/>
        <end position="140"/>
    </location>
</feature>
<sequence>MDPRLVDISKGLMAPVGDERDCGACHDRFASWSLLRLLVECQENSKRLQDHMSQLTRRCERSRLEDRKDDVRKLQKEKEECHKGFGKCTAEKALIAWWYERLHRENSVLLHKVNTLEAEIDFLKHDNESLARSLEAEKEKNQSDKDYPAWKIWVVQKQVEHPSGGPEEEKCD</sequence>
<proteinExistence type="predicted"/>
<dbReference type="OrthoDB" id="10317756at2759"/>
<protein>
    <submittedName>
        <fullName evidence="2">Uncharacterized protein</fullName>
    </submittedName>
</protein>
<name>A0A9E7FN97_9LILI</name>
<organism evidence="2 3">
    <name type="scientific">Musa troglodytarum</name>
    <name type="common">fe'i banana</name>
    <dbReference type="NCBI Taxonomy" id="320322"/>
    <lineage>
        <taxon>Eukaryota</taxon>
        <taxon>Viridiplantae</taxon>
        <taxon>Streptophyta</taxon>
        <taxon>Embryophyta</taxon>
        <taxon>Tracheophyta</taxon>
        <taxon>Spermatophyta</taxon>
        <taxon>Magnoliopsida</taxon>
        <taxon>Liliopsida</taxon>
        <taxon>Zingiberales</taxon>
        <taxon>Musaceae</taxon>
        <taxon>Musa</taxon>
    </lineage>
</organism>
<gene>
    <name evidence="2" type="ORF">MUK42_35492</name>
</gene>
<evidence type="ECO:0000256" key="1">
    <source>
        <dbReference type="SAM" id="Coils"/>
    </source>
</evidence>
<dbReference type="EMBL" id="CP097506">
    <property type="protein sequence ID" value="URD98948.1"/>
    <property type="molecule type" value="Genomic_DNA"/>
</dbReference>
<dbReference type="Proteomes" id="UP001055439">
    <property type="component" value="Chromosome 4"/>
</dbReference>